<keyword evidence="1" id="KW-0175">Coiled coil</keyword>
<dbReference type="AlphaFoldDB" id="A0ABD2Q288"/>
<dbReference type="Proteomes" id="UP001626550">
    <property type="component" value="Unassembled WGS sequence"/>
</dbReference>
<dbReference type="Pfam" id="PF07842">
    <property type="entry name" value="GCFC"/>
    <property type="match status" value="1"/>
</dbReference>
<protein>
    <submittedName>
        <fullName evidence="3">Tuftelin-interacting protein 11</fullName>
    </submittedName>
</protein>
<evidence type="ECO:0000259" key="2">
    <source>
        <dbReference type="Pfam" id="PF07842"/>
    </source>
</evidence>
<evidence type="ECO:0000313" key="3">
    <source>
        <dbReference type="EMBL" id="KAL3313740.1"/>
    </source>
</evidence>
<feature type="domain" description="GCF C-terminal" evidence="2">
    <location>
        <begin position="64"/>
        <end position="339"/>
    </location>
</feature>
<dbReference type="PANTHER" id="PTHR23329">
    <property type="entry name" value="TUFTELIN-INTERACTING PROTEIN 11-RELATED"/>
    <property type="match status" value="1"/>
</dbReference>
<proteinExistence type="predicted"/>
<organism evidence="3 4">
    <name type="scientific">Cichlidogyrus casuarinus</name>
    <dbReference type="NCBI Taxonomy" id="1844966"/>
    <lineage>
        <taxon>Eukaryota</taxon>
        <taxon>Metazoa</taxon>
        <taxon>Spiralia</taxon>
        <taxon>Lophotrochozoa</taxon>
        <taxon>Platyhelminthes</taxon>
        <taxon>Monogenea</taxon>
        <taxon>Monopisthocotylea</taxon>
        <taxon>Dactylogyridea</taxon>
        <taxon>Ancyrocephalidae</taxon>
        <taxon>Cichlidogyrus</taxon>
    </lineage>
</organism>
<keyword evidence="4" id="KW-1185">Reference proteome</keyword>
<dbReference type="InterPro" id="IPR022783">
    <property type="entry name" value="GCFC_dom"/>
</dbReference>
<accession>A0ABD2Q288</accession>
<dbReference type="EMBL" id="JBJKFK010001207">
    <property type="protein sequence ID" value="KAL3313740.1"/>
    <property type="molecule type" value="Genomic_DNA"/>
</dbReference>
<sequence length="519" mass="59739">DRSSALEYEIERLEKEMKIEGAEIACLDSTLGLIREFEEFLEECKSGRQRLDSQKSVHWLKRLKCECVDLAELPALIASFAKPIIDLTLVDWQPLENPKAGVELFSMLKQAISNDEAFNAILETAWLPPVRRAIQSSWEPKTEFESLLQLLETWQSLLSKKMLRLHVLAMLVYPRLQESLEAWNPLRDPNPVHLWMHPWLPWFHVSICMSDPDDYVPPGFNTYMPMLHDVVRRKLAACLKDWHPSDSSAYTILLPWKGVFEPTDLTQFVHKNIVPKLIGVLQHFQVNLPPRSEEPVKVNPTNQNMEPWSWVTRWTNMATPSVIVNLLERYFLPKWTGVLCNWLNQGVQTQQTTGSGGAIFQEIAQWYSGWKAQFPLDIVDYPAIKSVFTNALSMMEHAMRGLPVTDPYSMQVQQTMSVPPPSTVPGGFYQQATAQAYQSYRMAANLNNLPPASVKEQVERVAHERGLLFCPSGKSYEGKQIYRLEQQLVLFDRNVPFTYDQMSDQWCPIPYQELMARVT</sequence>
<feature type="coiled-coil region" evidence="1">
    <location>
        <begin position="3"/>
        <end position="30"/>
    </location>
</feature>
<dbReference type="PANTHER" id="PTHR23329:SF1">
    <property type="entry name" value="TUFTELIN-INTERACTING PROTEIN 11"/>
    <property type="match status" value="1"/>
</dbReference>
<evidence type="ECO:0000313" key="4">
    <source>
        <dbReference type="Proteomes" id="UP001626550"/>
    </source>
</evidence>
<comment type="caution">
    <text evidence="3">The sequence shown here is derived from an EMBL/GenBank/DDBJ whole genome shotgun (WGS) entry which is preliminary data.</text>
</comment>
<evidence type="ECO:0000256" key="1">
    <source>
        <dbReference type="SAM" id="Coils"/>
    </source>
</evidence>
<dbReference type="InterPro" id="IPR045211">
    <property type="entry name" value="TFP11/STIP/Ntr1"/>
</dbReference>
<reference evidence="3 4" key="1">
    <citation type="submission" date="2024-11" db="EMBL/GenBank/DDBJ databases">
        <title>Adaptive evolution of stress response genes in parasites aligns with host niche diversity.</title>
        <authorList>
            <person name="Hahn C."/>
            <person name="Resl P."/>
        </authorList>
    </citation>
    <scope>NUCLEOTIDE SEQUENCE [LARGE SCALE GENOMIC DNA]</scope>
    <source>
        <strain evidence="3">EGGRZ-B1_66</strain>
        <tissue evidence="3">Body</tissue>
    </source>
</reference>
<name>A0ABD2Q288_9PLAT</name>
<gene>
    <name evidence="3" type="primary">TFIP11_1</name>
    <name evidence="3" type="ORF">Ciccas_007660</name>
</gene>
<feature type="non-terminal residue" evidence="3">
    <location>
        <position position="1"/>
    </location>
</feature>